<dbReference type="EMBL" id="KQ129077">
    <property type="protein sequence ID" value="KMS64537.1"/>
    <property type="molecule type" value="Genomic_DNA"/>
</dbReference>
<dbReference type="AlphaFoldDB" id="A0A0J7YLN3"/>
<dbReference type="PANTHER" id="PTHR33499">
    <property type="entry name" value="OS12G0282400 PROTEIN-RELATED"/>
    <property type="match status" value="1"/>
</dbReference>
<sequence>QRGKYRSLALERKTRGGQLKLKVNIPDYVLQAVGENTRPMVNFCGYVVRTTAFMDAGDWPDVFAKYGDSMWLQVKNKFNIKDSSTHLLRLQAFATDVMQRLYRFWKSRLHSYYKECGDTLEERLQNPLTDFPIESWKACCAKFDDDKFKKRSLQNSKNRRSDKWTKHTTGNLSFPEVEHILTERNGNVLPEPDVVWLAEHTNVDGDGVLKWVKDGRSEEIH</sequence>
<dbReference type="OMA" id="SRIRYEN"/>
<protein>
    <submittedName>
        <fullName evidence="1">Uncharacterized protein</fullName>
    </submittedName>
</protein>
<dbReference type="Pfam" id="PF03004">
    <property type="entry name" value="Transposase_24"/>
    <property type="match status" value="1"/>
</dbReference>
<reference evidence="1 2" key="1">
    <citation type="journal article" date="2014" name="Nature">
        <title>The genome of the recently domesticated crop plant sugar beet (Beta vulgaris).</title>
        <authorList>
            <person name="Dohm J.C."/>
            <person name="Minoche A.E."/>
            <person name="Holtgrawe D."/>
            <person name="Capella-Gutierrez S."/>
            <person name="Zakrzewski F."/>
            <person name="Tafer H."/>
            <person name="Rupp O."/>
            <person name="Sorensen T.R."/>
            <person name="Stracke R."/>
            <person name="Reinhardt R."/>
            <person name="Goesmann A."/>
            <person name="Kraft T."/>
            <person name="Schulz B."/>
            <person name="Stadler P.F."/>
            <person name="Schmidt T."/>
            <person name="Gabaldon T."/>
            <person name="Lehrach H."/>
            <person name="Weisshaar B."/>
            <person name="Himmelbauer H."/>
        </authorList>
    </citation>
    <scope>NUCLEOTIDE SEQUENCE [LARGE SCALE GENOMIC DNA]</scope>
    <source>
        <tissue evidence="1">Taproot</tissue>
    </source>
</reference>
<accession>A0A0J7YLN3</accession>
<keyword evidence="2" id="KW-1185">Reference proteome</keyword>
<dbReference type="InterPro" id="IPR004252">
    <property type="entry name" value="Probable_transposase_24"/>
</dbReference>
<proteinExistence type="predicted"/>
<dbReference type="Gramene" id="KMS64537">
    <property type="protein sequence ID" value="KMS64537"/>
    <property type="gene ID" value="BVRB_019270"/>
</dbReference>
<dbReference type="PANTHER" id="PTHR33499:SF11">
    <property type="entry name" value="NO APICAL MERISTEM-ASSOCIATED C-TERMINAL DOMAIN-CONTAINING PROTEIN"/>
    <property type="match status" value="1"/>
</dbReference>
<organism evidence="1 2">
    <name type="scientific">Beta vulgaris subsp. vulgaris</name>
    <name type="common">Beet</name>
    <dbReference type="NCBI Taxonomy" id="3555"/>
    <lineage>
        <taxon>Eukaryota</taxon>
        <taxon>Viridiplantae</taxon>
        <taxon>Streptophyta</taxon>
        <taxon>Embryophyta</taxon>
        <taxon>Tracheophyta</taxon>
        <taxon>Spermatophyta</taxon>
        <taxon>Magnoliopsida</taxon>
        <taxon>eudicotyledons</taxon>
        <taxon>Gunneridae</taxon>
        <taxon>Pentapetalae</taxon>
        <taxon>Caryophyllales</taxon>
        <taxon>Chenopodiaceae</taxon>
        <taxon>Betoideae</taxon>
        <taxon>Beta</taxon>
    </lineage>
</organism>
<feature type="non-terminal residue" evidence="1">
    <location>
        <position position="221"/>
    </location>
</feature>
<name>A0A0J7YLN3_BETVV</name>
<feature type="non-terminal residue" evidence="1">
    <location>
        <position position="1"/>
    </location>
</feature>
<evidence type="ECO:0000313" key="2">
    <source>
        <dbReference type="Proteomes" id="UP000035740"/>
    </source>
</evidence>
<dbReference type="Proteomes" id="UP000035740">
    <property type="component" value="Unassembled WGS sequence"/>
</dbReference>
<gene>
    <name evidence="1" type="ORF">BVRB_019270</name>
</gene>
<dbReference type="eggNOG" id="ENOG502SNHQ">
    <property type="taxonomic scope" value="Eukaryota"/>
</dbReference>
<evidence type="ECO:0000313" key="1">
    <source>
        <dbReference type="EMBL" id="KMS64537.1"/>
    </source>
</evidence>
<dbReference type="OrthoDB" id="1292058at2759"/>